<reference evidence="1" key="1">
    <citation type="submission" date="2020-05" db="EMBL/GenBank/DDBJ databases">
        <authorList>
            <person name="Chiriac C."/>
            <person name="Salcher M."/>
            <person name="Ghai R."/>
            <person name="Kavagutti S V."/>
        </authorList>
    </citation>
    <scope>NUCLEOTIDE SEQUENCE</scope>
</reference>
<accession>A0A6J7ICX3</accession>
<dbReference type="AlphaFoldDB" id="A0A6J7ICX3"/>
<dbReference type="EMBL" id="CAFBNB010000088">
    <property type="protein sequence ID" value="CAB4928511.1"/>
    <property type="molecule type" value="Genomic_DNA"/>
</dbReference>
<proteinExistence type="predicted"/>
<sequence>MSFFKKLKNGLGVGTIKFELVVPGEIYGNSGQLEGDIVITAKSDQLVKDVEVTFERVHTWDQHESVWNQTTERYEDRWVSRSHTIQLGHFMDEAPFEITADENKTIRFVIPFQPIDPQLTSSSGGIMWGFMDSALSYGSNWRNERVHYTVRGDADLEDVAFDKGDDKRIIVM</sequence>
<evidence type="ECO:0000313" key="1">
    <source>
        <dbReference type="EMBL" id="CAB4928511.1"/>
    </source>
</evidence>
<gene>
    <name evidence="1" type="ORF">UFOPK3720_00596</name>
</gene>
<name>A0A6J7ICX3_9ZZZZ</name>
<protein>
    <submittedName>
        <fullName evidence="1">Unannotated protein</fullName>
    </submittedName>
</protein>
<organism evidence="1">
    <name type="scientific">freshwater metagenome</name>
    <dbReference type="NCBI Taxonomy" id="449393"/>
    <lineage>
        <taxon>unclassified sequences</taxon>
        <taxon>metagenomes</taxon>
        <taxon>ecological metagenomes</taxon>
    </lineage>
</organism>